<comment type="caution">
    <text evidence="4">The sequence shown here is derived from an EMBL/GenBank/DDBJ whole genome shotgun (WGS) entry which is preliminary data.</text>
</comment>
<accession>A0A9D2QDG1</accession>
<protein>
    <submittedName>
        <fullName evidence="4">DUF4367 domain-containing protein</fullName>
    </submittedName>
</protein>
<name>A0A9D2QDG1_9FIRM</name>
<dbReference type="EMBL" id="DWVY01000055">
    <property type="protein sequence ID" value="HJC75450.1"/>
    <property type="molecule type" value="Genomic_DNA"/>
</dbReference>
<organism evidence="4 5">
    <name type="scientific">Candidatus Mediterraneibacter faecavium</name>
    <dbReference type="NCBI Taxonomy" id="2838668"/>
    <lineage>
        <taxon>Bacteria</taxon>
        <taxon>Bacillati</taxon>
        <taxon>Bacillota</taxon>
        <taxon>Clostridia</taxon>
        <taxon>Lachnospirales</taxon>
        <taxon>Lachnospiraceae</taxon>
        <taxon>Mediterraneibacter</taxon>
    </lineage>
</organism>
<dbReference type="AlphaFoldDB" id="A0A9D2QDG1"/>
<evidence type="ECO:0000313" key="4">
    <source>
        <dbReference type="EMBL" id="HJC75450.1"/>
    </source>
</evidence>
<evidence type="ECO:0000256" key="1">
    <source>
        <dbReference type="SAM" id="MobiDB-lite"/>
    </source>
</evidence>
<evidence type="ECO:0000259" key="3">
    <source>
        <dbReference type="Pfam" id="PF14285"/>
    </source>
</evidence>
<reference evidence="4" key="1">
    <citation type="journal article" date="2021" name="PeerJ">
        <title>Extensive microbial diversity within the chicken gut microbiome revealed by metagenomics and culture.</title>
        <authorList>
            <person name="Gilroy R."/>
            <person name="Ravi A."/>
            <person name="Getino M."/>
            <person name="Pursley I."/>
            <person name="Horton D.L."/>
            <person name="Alikhan N.F."/>
            <person name="Baker D."/>
            <person name="Gharbi K."/>
            <person name="Hall N."/>
            <person name="Watson M."/>
            <person name="Adriaenssens E.M."/>
            <person name="Foster-Nyarko E."/>
            <person name="Jarju S."/>
            <person name="Secka A."/>
            <person name="Antonio M."/>
            <person name="Oren A."/>
            <person name="Chaudhuri R.R."/>
            <person name="La Ragione R."/>
            <person name="Hildebrand F."/>
            <person name="Pallen M.J."/>
        </authorList>
    </citation>
    <scope>NUCLEOTIDE SEQUENCE</scope>
    <source>
        <strain evidence="4">CHK196-7946</strain>
    </source>
</reference>
<sequence>MKELKKLSLKEEVDREAQDIEKEVESRDDLDDIKVSEDMETSLFNKIQEYEYEKRVKKAVHRSKKKRRLFLALAAVLILVCGSVMTGTGSKSYWKVLWDRVAGDEKANIINVENMESEETRDTDEIQVFNEIRKETGISPVRFGYMPDKMGFIRYEIDKMQNRAILFYKYDGEIIQYSMYMNNTDSSYGRTELDQLIDEYQIGVTRNVNVNIKEYSVTNTEKNRYVAEFEYRDVHYQLIGLMKKEEFNKIVDNLFFSDENA</sequence>
<dbReference type="Pfam" id="PF14285">
    <property type="entry name" value="DUF4367"/>
    <property type="match status" value="1"/>
</dbReference>
<feature type="domain" description="DUF4367" evidence="3">
    <location>
        <begin position="141"/>
        <end position="254"/>
    </location>
</feature>
<keyword evidence="2" id="KW-1133">Transmembrane helix</keyword>
<proteinExistence type="predicted"/>
<feature type="transmembrane region" description="Helical" evidence="2">
    <location>
        <begin position="69"/>
        <end position="87"/>
    </location>
</feature>
<dbReference type="InterPro" id="IPR025377">
    <property type="entry name" value="DUF4367"/>
</dbReference>
<feature type="region of interest" description="Disordered" evidence="1">
    <location>
        <begin position="1"/>
        <end position="27"/>
    </location>
</feature>
<reference evidence="4" key="2">
    <citation type="submission" date="2021-04" db="EMBL/GenBank/DDBJ databases">
        <authorList>
            <person name="Gilroy R."/>
        </authorList>
    </citation>
    <scope>NUCLEOTIDE SEQUENCE</scope>
    <source>
        <strain evidence="4">CHK196-7946</strain>
    </source>
</reference>
<evidence type="ECO:0000313" key="5">
    <source>
        <dbReference type="Proteomes" id="UP000823902"/>
    </source>
</evidence>
<gene>
    <name evidence="4" type="ORF">H9697_10990</name>
</gene>
<keyword evidence="2" id="KW-0812">Transmembrane</keyword>
<keyword evidence="2" id="KW-0472">Membrane</keyword>
<evidence type="ECO:0000256" key="2">
    <source>
        <dbReference type="SAM" id="Phobius"/>
    </source>
</evidence>
<dbReference type="Proteomes" id="UP000823902">
    <property type="component" value="Unassembled WGS sequence"/>
</dbReference>